<name>A0AAX1RZR5_9STAP</name>
<protein>
    <submittedName>
        <fullName evidence="8">Teichoic acid biosynthesis protein</fullName>
    </submittedName>
</protein>
<keyword evidence="4" id="KW-0808">Transferase</keyword>
<comment type="subcellular location">
    <subcellularLocation>
        <location evidence="1">Cell membrane</location>
        <topology evidence="1">Peripheral membrane protein</topology>
    </subcellularLocation>
</comment>
<keyword evidence="5" id="KW-0777">Teichoic acid biosynthesis</keyword>
<evidence type="ECO:0000313" key="8">
    <source>
        <dbReference type="EMBL" id="REI25279.1"/>
    </source>
</evidence>
<dbReference type="GO" id="GO:0005886">
    <property type="term" value="C:plasma membrane"/>
    <property type="evidence" value="ECO:0007669"/>
    <property type="project" value="UniProtKB-SubCell"/>
</dbReference>
<keyword evidence="6" id="KW-0472">Membrane</keyword>
<evidence type="ECO:0000259" key="7">
    <source>
        <dbReference type="Pfam" id="PF00534"/>
    </source>
</evidence>
<keyword evidence="3" id="KW-1003">Cell membrane</keyword>
<feature type="domain" description="Glycosyl transferase family 1" evidence="7">
    <location>
        <begin position="673"/>
        <end position="818"/>
    </location>
</feature>
<dbReference type="Gene3D" id="3.40.50.2000">
    <property type="entry name" value="Glycogen Phosphorylase B"/>
    <property type="match status" value="2"/>
</dbReference>
<sequence length="844" mass="98489">MINKDKAKEITKFFVDPVIENRQNKKIKRNSYYLQCIRNNKIKKNSILLESYHGVNFTGNAYALFRKIIESYPKFKCYIAIKDTKDPMINWIKTYYKGKNFVVVEYESKEYIKLLATCKYLINDTSFMPYFTKRDEQVYLNTWHGTPLKTLGTDIKNSKFNEHKNIQKNLFSSDKLSMPNEFTAQKLIKSHDLDGILNAEVAILGNARVDLTLNSNAEEIIQKYSLKKNKKIVLYAPTWKKSEQETSDQDIQDLVNQTQVIQNTLGDEYHVYLKSHYFIYKKLVDLSYKDYLIPNWVDSNELLSTVDILITDYSSIFFDYLPLKKPIYFFMPDKDEYEEERGLYLELQSLPGHVSFSLDELVDALKIPTNKYLKNYSKEIEDYIEKFCSHDNGISSPLTIDFLFNKKRAKRLFKSQKKVVMFYGGGFYNNGITNSIINLSKKFNYDKYEFVLVENNKLFKEKTDNLNRLDKRAHIITKFSYTNRNIFDTISQNILYRQGYSSKYLNKEYLRKYFELDYKRVFGNLHPDVMIDYGGYNKQFTALFAFAPVKTKCVFLHNDMIEEFNKKINGRYKHKWNLKVIFSLYDEFDKVISVTESANIANKKGLKHIISNANEKMISISNIIDGDKIKQMALEAQDEKNHLILNDGTQDLNYLLYDIEENSSFKVNMKGVQAPNPNDYNFVNVARLSPEKNQESLIKAFKAVVNKYNNSKLYILGDGPLYNHLQRVIKQLKLENNVFLLGHIKNPFMFVSECDCFVLTSNYEGQGMVILEAQILGKPVIGTNVSGINSVLNEQNGLLIENNLQSISKGLLEYINGNIPIAHFDYESYNNEIIEKFESEILDL</sequence>
<accession>A0AAX1RZR5</accession>
<evidence type="ECO:0000256" key="2">
    <source>
        <dbReference type="ARBA" id="ARBA00010488"/>
    </source>
</evidence>
<dbReference type="GO" id="GO:0047355">
    <property type="term" value="F:CDP-glycerol glycerophosphotransferase activity"/>
    <property type="evidence" value="ECO:0007669"/>
    <property type="project" value="InterPro"/>
</dbReference>
<comment type="similarity">
    <text evidence="2">Belongs to the CDP-glycerol glycerophosphotransferase family.</text>
</comment>
<evidence type="ECO:0000256" key="4">
    <source>
        <dbReference type="ARBA" id="ARBA00022679"/>
    </source>
</evidence>
<evidence type="ECO:0000256" key="6">
    <source>
        <dbReference type="ARBA" id="ARBA00023136"/>
    </source>
</evidence>
<dbReference type="SUPFAM" id="SSF53756">
    <property type="entry name" value="UDP-Glycosyltransferase/glycogen phosphorylase"/>
    <property type="match status" value="2"/>
</dbReference>
<evidence type="ECO:0000256" key="5">
    <source>
        <dbReference type="ARBA" id="ARBA00022944"/>
    </source>
</evidence>
<dbReference type="InterPro" id="IPR043149">
    <property type="entry name" value="TagF_N"/>
</dbReference>
<dbReference type="InterPro" id="IPR043148">
    <property type="entry name" value="TagF_C"/>
</dbReference>
<dbReference type="PANTHER" id="PTHR37316">
    <property type="entry name" value="TEICHOIC ACID GLYCEROL-PHOSPHATE PRIMASE"/>
    <property type="match status" value="1"/>
</dbReference>
<dbReference type="InterPro" id="IPR051612">
    <property type="entry name" value="Teichoic_Acid_Biosynth"/>
</dbReference>
<dbReference type="EMBL" id="QKYD01000014">
    <property type="protein sequence ID" value="REI25279.1"/>
    <property type="molecule type" value="Genomic_DNA"/>
</dbReference>
<dbReference type="AlphaFoldDB" id="A0AAX1RZR5"/>
<comment type="caution">
    <text evidence="8">The sequence shown here is derived from an EMBL/GenBank/DDBJ whole genome shotgun (WGS) entry which is preliminary data.</text>
</comment>
<dbReference type="Proteomes" id="UP000256337">
    <property type="component" value="Unassembled WGS sequence"/>
</dbReference>
<organism evidence="8 9">
    <name type="scientific">Staphylococcus felis</name>
    <dbReference type="NCBI Taxonomy" id="46127"/>
    <lineage>
        <taxon>Bacteria</taxon>
        <taxon>Bacillati</taxon>
        <taxon>Bacillota</taxon>
        <taxon>Bacilli</taxon>
        <taxon>Bacillales</taxon>
        <taxon>Staphylococcaceae</taxon>
        <taxon>Staphylococcus</taxon>
    </lineage>
</organism>
<dbReference type="Pfam" id="PF00534">
    <property type="entry name" value="Glycos_transf_1"/>
    <property type="match status" value="1"/>
</dbReference>
<proteinExistence type="inferred from homology"/>
<dbReference type="Pfam" id="PF04464">
    <property type="entry name" value="Glyphos_transf"/>
    <property type="match status" value="1"/>
</dbReference>
<dbReference type="Gene3D" id="3.40.50.11820">
    <property type="match status" value="1"/>
</dbReference>
<evidence type="ECO:0000313" key="9">
    <source>
        <dbReference type="Proteomes" id="UP000256337"/>
    </source>
</evidence>
<dbReference type="PANTHER" id="PTHR37316:SF3">
    <property type="entry name" value="TEICHOIC ACID GLYCEROL-PHOSPHATE TRANSFERASE"/>
    <property type="match status" value="1"/>
</dbReference>
<dbReference type="GO" id="GO:0019350">
    <property type="term" value="P:teichoic acid biosynthetic process"/>
    <property type="evidence" value="ECO:0007669"/>
    <property type="project" value="UniProtKB-KW"/>
</dbReference>
<evidence type="ECO:0000256" key="3">
    <source>
        <dbReference type="ARBA" id="ARBA00022475"/>
    </source>
</evidence>
<reference evidence="8 9" key="1">
    <citation type="journal article" date="2018" name="Vet. Microbiol.">
        <title>Characterisation of Staphylococcus felis isolated from cats using whole genome sequencing.</title>
        <authorList>
            <person name="Worthing K."/>
            <person name="Pang S."/>
            <person name="Trott D.J."/>
            <person name="Abraham S."/>
            <person name="Coombs G.W."/>
            <person name="Jordan D."/>
            <person name="McIntyre L."/>
            <person name="Davies M.R."/>
            <person name="Norris J."/>
        </authorList>
    </citation>
    <scope>NUCLEOTIDE SEQUENCE [LARGE SCALE GENOMIC DNA]</scope>
    <source>
        <strain evidence="8 9">F25</strain>
    </source>
</reference>
<dbReference type="InterPro" id="IPR001296">
    <property type="entry name" value="Glyco_trans_1"/>
</dbReference>
<dbReference type="RefSeq" id="WP_115855815.1">
    <property type="nucleotide sequence ID" value="NZ_CAJUZQ010000012.1"/>
</dbReference>
<gene>
    <name evidence="8" type="ORF">DOS76_00575</name>
</gene>
<dbReference type="InterPro" id="IPR007554">
    <property type="entry name" value="Glycerophosphate_synth"/>
</dbReference>
<dbReference type="GO" id="GO:0016757">
    <property type="term" value="F:glycosyltransferase activity"/>
    <property type="evidence" value="ECO:0007669"/>
    <property type="project" value="InterPro"/>
</dbReference>
<dbReference type="Gene3D" id="3.40.50.12580">
    <property type="match status" value="1"/>
</dbReference>
<evidence type="ECO:0000256" key="1">
    <source>
        <dbReference type="ARBA" id="ARBA00004202"/>
    </source>
</evidence>
<dbReference type="CDD" id="cd03811">
    <property type="entry name" value="GT4_GT28_WabH-like"/>
    <property type="match status" value="1"/>
</dbReference>